<dbReference type="Proteomes" id="UP001630127">
    <property type="component" value="Unassembled WGS sequence"/>
</dbReference>
<reference evidence="10 11" key="1">
    <citation type="submission" date="2024-11" db="EMBL/GenBank/DDBJ databases">
        <title>A near-complete genome assembly of Cinchona calisaya.</title>
        <authorList>
            <person name="Lian D.C."/>
            <person name="Zhao X.W."/>
            <person name="Wei L."/>
        </authorList>
    </citation>
    <scope>NUCLEOTIDE SEQUENCE [LARGE SCALE GENOMIC DNA]</scope>
    <source>
        <tissue evidence="10">Nenye</tissue>
    </source>
</reference>
<evidence type="ECO:0000256" key="7">
    <source>
        <dbReference type="SAM" id="MobiDB-lite"/>
    </source>
</evidence>
<keyword evidence="11" id="KW-1185">Reference proteome</keyword>
<dbReference type="InterPro" id="IPR056775">
    <property type="entry name" value="YABBY_C"/>
</dbReference>
<dbReference type="GO" id="GO:0008270">
    <property type="term" value="F:zinc ion binding"/>
    <property type="evidence" value="ECO:0007669"/>
    <property type="project" value="UniProtKB-KW"/>
</dbReference>
<organism evidence="10 11">
    <name type="scientific">Cinchona calisaya</name>
    <dbReference type="NCBI Taxonomy" id="153742"/>
    <lineage>
        <taxon>Eukaryota</taxon>
        <taxon>Viridiplantae</taxon>
        <taxon>Streptophyta</taxon>
        <taxon>Embryophyta</taxon>
        <taxon>Tracheophyta</taxon>
        <taxon>Spermatophyta</taxon>
        <taxon>Magnoliopsida</taxon>
        <taxon>eudicotyledons</taxon>
        <taxon>Gunneridae</taxon>
        <taxon>Pentapetalae</taxon>
        <taxon>asterids</taxon>
        <taxon>lamiids</taxon>
        <taxon>Gentianales</taxon>
        <taxon>Rubiaceae</taxon>
        <taxon>Cinchonoideae</taxon>
        <taxon>Cinchoneae</taxon>
        <taxon>Cinchona</taxon>
    </lineage>
</organism>
<evidence type="ECO:0000259" key="8">
    <source>
        <dbReference type="Pfam" id="PF04690"/>
    </source>
</evidence>
<feature type="domain" description="YABBY N-terminal" evidence="9">
    <location>
        <begin position="11"/>
        <end position="63"/>
    </location>
</feature>
<evidence type="ECO:0008006" key="12">
    <source>
        <dbReference type="Google" id="ProtNLM"/>
    </source>
</evidence>
<comment type="similarity">
    <text evidence="2">Belongs to the YABBY family.</text>
</comment>
<keyword evidence="4" id="KW-0863">Zinc-finger</keyword>
<feature type="region of interest" description="Disordered" evidence="7">
    <location>
        <begin position="87"/>
        <end position="123"/>
    </location>
</feature>
<dbReference type="GO" id="GO:0050793">
    <property type="term" value="P:regulation of developmental process"/>
    <property type="evidence" value="ECO:0007669"/>
    <property type="project" value="UniProtKB-ARBA"/>
</dbReference>
<feature type="domain" description="YABBY protein C-terminal" evidence="8">
    <location>
        <begin position="107"/>
        <end position="166"/>
    </location>
</feature>
<dbReference type="CDD" id="cd00084">
    <property type="entry name" value="HMG-box_SF"/>
    <property type="match status" value="1"/>
</dbReference>
<dbReference type="EMBL" id="JBJUIK010000003">
    <property type="protein sequence ID" value="KAL3532318.1"/>
    <property type="molecule type" value="Genomic_DNA"/>
</dbReference>
<evidence type="ECO:0000259" key="9">
    <source>
        <dbReference type="Pfam" id="PF24868"/>
    </source>
</evidence>
<name>A0ABD3AMA9_9GENT</name>
<dbReference type="Pfam" id="PF24868">
    <property type="entry name" value="YABBY_N"/>
    <property type="match status" value="1"/>
</dbReference>
<evidence type="ECO:0000256" key="6">
    <source>
        <dbReference type="ARBA" id="ARBA00023242"/>
    </source>
</evidence>
<dbReference type="Gene3D" id="1.10.30.10">
    <property type="entry name" value="High mobility group box domain"/>
    <property type="match status" value="1"/>
</dbReference>
<dbReference type="PANTHER" id="PTHR31675">
    <property type="entry name" value="PROTEIN YABBY 6-RELATED"/>
    <property type="match status" value="1"/>
</dbReference>
<dbReference type="FunFam" id="1.10.30.10:FF:000012">
    <property type="entry name" value="axial regulator YABBY 5-like"/>
    <property type="match status" value="1"/>
</dbReference>
<keyword evidence="3" id="KW-0479">Metal-binding</keyword>
<keyword evidence="6" id="KW-0539">Nucleus</keyword>
<evidence type="ECO:0000313" key="10">
    <source>
        <dbReference type="EMBL" id="KAL3532318.1"/>
    </source>
</evidence>
<accession>A0ABD3AMA9</accession>
<keyword evidence="5" id="KW-0862">Zinc</keyword>
<dbReference type="Pfam" id="PF04690">
    <property type="entry name" value="YABBY"/>
    <property type="match status" value="1"/>
</dbReference>
<sequence>MSSCIDVAPPPPEQLCYIPCNFCNIVLAVSVPCSSLFDIVTVRCGHCTNLWSVNMAAAFQSLSSSCWQDVQAPNSCTLPEYRIDFSSSSTAGHNQTAANRPSMPNRAEQRIVNRPPEKRQRVPSAYNQFIKEEIQRIKKNNPDISHREAFSTAAKNWAHFPHIHFGLMLETNNQA</sequence>
<proteinExistence type="inferred from homology"/>
<dbReference type="PANTHER" id="PTHR31675:SF6">
    <property type="entry name" value="AXIAL REGULATOR YABBY 5"/>
    <property type="match status" value="1"/>
</dbReference>
<evidence type="ECO:0000313" key="11">
    <source>
        <dbReference type="Proteomes" id="UP001630127"/>
    </source>
</evidence>
<dbReference type="InterPro" id="IPR056776">
    <property type="entry name" value="YABBY_N"/>
</dbReference>
<dbReference type="AlphaFoldDB" id="A0ABD3AMA9"/>
<dbReference type="SUPFAM" id="SSF47095">
    <property type="entry name" value="HMG-box"/>
    <property type="match status" value="1"/>
</dbReference>
<protein>
    <recommendedName>
        <fullName evidence="12">Axial regulator YABBY 5-like</fullName>
    </recommendedName>
</protein>
<gene>
    <name evidence="10" type="ORF">ACH5RR_005839</name>
</gene>
<comment type="subcellular location">
    <subcellularLocation>
        <location evidence="1">Nucleus</location>
    </subcellularLocation>
</comment>
<evidence type="ECO:0000256" key="1">
    <source>
        <dbReference type="ARBA" id="ARBA00004123"/>
    </source>
</evidence>
<feature type="compositionally biased region" description="Polar residues" evidence="7">
    <location>
        <begin position="87"/>
        <end position="99"/>
    </location>
</feature>
<comment type="caution">
    <text evidence="10">The sequence shown here is derived from an EMBL/GenBank/DDBJ whole genome shotgun (WGS) entry which is preliminary data.</text>
</comment>
<dbReference type="InterPro" id="IPR006780">
    <property type="entry name" value="YABBY"/>
</dbReference>
<evidence type="ECO:0000256" key="5">
    <source>
        <dbReference type="ARBA" id="ARBA00022833"/>
    </source>
</evidence>
<dbReference type="GO" id="GO:0003002">
    <property type="term" value="P:regionalization"/>
    <property type="evidence" value="ECO:0007669"/>
    <property type="project" value="UniProtKB-ARBA"/>
</dbReference>
<evidence type="ECO:0000256" key="4">
    <source>
        <dbReference type="ARBA" id="ARBA00022771"/>
    </source>
</evidence>
<evidence type="ECO:0000256" key="3">
    <source>
        <dbReference type="ARBA" id="ARBA00022723"/>
    </source>
</evidence>
<dbReference type="InterPro" id="IPR036910">
    <property type="entry name" value="HMG_box_dom_sf"/>
</dbReference>
<evidence type="ECO:0000256" key="2">
    <source>
        <dbReference type="ARBA" id="ARBA00010325"/>
    </source>
</evidence>
<feature type="compositionally biased region" description="Basic and acidic residues" evidence="7">
    <location>
        <begin position="107"/>
        <end position="120"/>
    </location>
</feature>
<dbReference type="GO" id="GO:0005634">
    <property type="term" value="C:nucleus"/>
    <property type="evidence" value="ECO:0007669"/>
    <property type="project" value="UniProtKB-SubCell"/>
</dbReference>